<dbReference type="Pfam" id="PF12937">
    <property type="entry name" value="F-box-like"/>
    <property type="match status" value="1"/>
</dbReference>
<dbReference type="Gene3D" id="1.20.1280.50">
    <property type="match status" value="1"/>
</dbReference>
<dbReference type="PROSITE" id="PS50082">
    <property type="entry name" value="WD_REPEATS_2"/>
    <property type="match status" value="6"/>
</dbReference>
<dbReference type="InterPro" id="IPR051075">
    <property type="entry name" value="SCF_subunit_WD-repeat"/>
</dbReference>
<dbReference type="FunFam" id="1.20.1280.50:FF:000016">
    <property type="entry name" value="E3 ubiquitin ligase complex SCF subunit sconB"/>
    <property type="match status" value="1"/>
</dbReference>
<dbReference type="GO" id="GO:0031146">
    <property type="term" value="P:SCF-dependent proteasomal ubiquitin-dependent protein catabolic process"/>
    <property type="evidence" value="ECO:0007669"/>
    <property type="project" value="UniProtKB-ARBA"/>
</dbReference>
<dbReference type="InterPro" id="IPR001680">
    <property type="entry name" value="WD40_rpt"/>
</dbReference>
<dbReference type="Pfam" id="PF00400">
    <property type="entry name" value="WD40"/>
    <property type="match status" value="7"/>
</dbReference>
<evidence type="ECO:0000313" key="7">
    <source>
        <dbReference type="EMBL" id="KAH3676082.1"/>
    </source>
</evidence>
<reference evidence="7" key="1">
    <citation type="journal article" date="2021" name="Open Biol.">
        <title>Shared evolutionary footprints suggest mitochondrial oxidative damage underlies multiple complex I losses in fungi.</title>
        <authorList>
            <person name="Schikora-Tamarit M.A."/>
            <person name="Marcet-Houben M."/>
            <person name="Nosek J."/>
            <person name="Gabaldon T."/>
        </authorList>
    </citation>
    <scope>NUCLEOTIDE SEQUENCE</scope>
    <source>
        <strain evidence="7">CBS6341</strain>
    </source>
</reference>
<feature type="compositionally biased region" description="Low complexity" evidence="5">
    <location>
        <begin position="236"/>
        <end position="250"/>
    </location>
</feature>
<keyword evidence="8" id="KW-1185">Reference proteome</keyword>
<dbReference type="SMART" id="SM00320">
    <property type="entry name" value="WD40"/>
    <property type="match status" value="7"/>
</dbReference>
<comment type="caution">
    <text evidence="7">The sequence shown here is derived from an EMBL/GenBank/DDBJ whole genome shotgun (WGS) entry which is preliminary data.</text>
</comment>
<protein>
    <recommendedName>
        <fullName evidence="6">F-box domain-containing protein</fullName>
    </recommendedName>
</protein>
<keyword evidence="3" id="KW-0833">Ubl conjugation pathway</keyword>
<dbReference type="FunFam" id="2.130.10.10:FF:000715">
    <property type="entry name" value="F-box protein MET30"/>
    <property type="match status" value="1"/>
</dbReference>
<dbReference type="InterPro" id="IPR001810">
    <property type="entry name" value="F-box_dom"/>
</dbReference>
<feature type="repeat" description="WD" evidence="4">
    <location>
        <begin position="389"/>
        <end position="422"/>
    </location>
</feature>
<name>A0A9P8PPW1_9ASCO</name>
<feature type="repeat" description="WD" evidence="4">
    <location>
        <begin position="628"/>
        <end position="650"/>
    </location>
</feature>
<feature type="region of interest" description="Disordered" evidence="5">
    <location>
        <begin position="493"/>
        <end position="540"/>
    </location>
</feature>
<dbReference type="InterPro" id="IPR019775">
    <property type="entry name" value="WD40_repeat_CS"/>
</dbReference>
<dbReference type="PROSITE" id="PS50181">
    <property type="entry name" value="FBOX"/>
    <property type="match status" value="1"/>
</dbReference>
<feature type="repeat" description="WD" evidence="4">
    <location>
        <begin position="428"/>
        <end position="469"/>
    </location>
</feature>
<evidence type="ECO:0000259" key="6">
    <source>
        <dbReference type="PROSITE" id="PS50181"/>
    </source>
</evidence>
<dbReference type="AlphaFoldDB" id="A0A9P8PPW1"/>
<dbReference type="InterPro" id="IPR036322">
    <property type="entry name" value="WD40_repeat_dom_sf"/>
</dbReference>
<dbReference type="Proteomes" id="UP000769528">
    <property type="component" value="Unassembled WGS sequence"/>
</dbReference>
<dbReference type="EMBL" id="JAEUBF010000681">
    <property type="protein sequence ID" value="KAH3676082.1"/>
    <property type="molecule type" value="Genomic_DNA"/>
</dbReference>
<dbReference type="SUPFAM" id="SSF81383">
    <property type="entry name" value="F-box domain"/>
    <property type="match status" value="1"/>
</dbReference>
<feature type="repeat" description="WD" evidence="4">
    <location>
        <begin position="349"/>
        <end position="388"/>
    </location>
</feature>
<evidence type="ECO:0000313" key="8">
    <source>
        <dbReference type="Proteomes" id="UP000769528"/>
    </source>
</evidence>
<dbReference type="InterPro" id="IPR015943">
    <property type="entry name" value="WD40/YVTN_repeat-like_dom_sf"/>
</dbReference>
<feature type="domain" description="F-box" evidence="6">
    <location>
        <begin position="161"/>
        <end position="207"/>
    </location>
</feature>
<evidence type="ECO:0000256" key="2">
    <source>
        <dbReference type="ARBA" id="ARBA00022737"/>
    </source>
</evidence>
<dbReference type="GO" id="GO:0019005">
    <property type="term" value="C:SCF ubiquitin ligase complex"/>
    <property type="evidence" value="ECO:0007669"/>
    <property type="project" value="UniProtKB-ARBA"/>
</dbReference>
<evidence type="ECO:0000256" key="1">
    <source>
        <dbReference type="ARBA" id="ARBA00022574"/>
    </source>
</evidence>
<accession>A0A9P8PPW1</accession>
<dbReference type="InterPro" id="IPR020472">
    <property type="entry name" value="WD40_PAC1"/>
</dbReference>
<keyword evidence="2" id="KW-0677">Repeat</keyword>
<dbReference type="GO" id="GO:1990756">
    <property type="term" value="F:ubiquitin-like ligase-substrate adaptor activity"/>
    <property type="evidence" value="ECO:0007669"/>
    <property type="project" value="UniProtKB-ARBA"/>
</dbReference>
<dbReference type="PANTHER" id="PTHR19872:SF9">
    <property type="entry name" value="UBIQUITIN-BINDING SDF UBIQUITIN LIGASE COMPLEX SUBUNIT"/>
    <property type="match status" value="1"/>
</dbReference>
<dbReference type="PRINTS" id="PR00320">
    <property type="entry name" value="GPROTEINBRPT"/>
</dbReference>
<feature type="compositionally biased region" description="Low complexity" evidence="5">
    <location>
        <begin position="505"/>
        <end position="537"/>
    </location>
</feature>
<sequence>MDFSKSCNPEETTYKRKDVLKELIHQFEENENQIQDKNIEYPLSPAKSTELIEKDEKDEKDGLSIVNTTSLIPSDNFHKYCYRHNPDVKCNKRTDLNKLNELQENLEKLPLNAQNNINQAWSIFSSSSANQRNLILQGILAQCCFPQLSFISQEVSSLIKIDFISILPVELGLKILCYLDCASLCNAAQVSKNWKSLADDDRVWHHMCEQHIDRKCPNCGWGLPLMHMKRAREEPSTSSTTKTLPKPTELTDSEDQDDHQIKRRRLSSNSSTCSSGSIVRKTRPWKFVYSERFQVERNWRKAFYKMKEFRAHSDGLLTLKYDYKYLFTGSYDTSVKIWDVSTGELIRTLQSHTKGVKTLVFDEQKLITGSLDSTIKVWNYHSGACISTYRGHTDAVLSVDFYKKSIVSGSADTTIKIWNVETRTCHALRGHTEAVNCVKIHPKSSTMLSASDDTTIKMWDMNTQQCLRTFKGHIAQVQKVIPLNLSKDYDLVRDDEKSDDESDSENNNNGNGNNNGNNNDNDENNNNNNNSNNNNNNRNQVIIGEPVHGHQRLHNQQENGENQNNNENEEELEFIDFHDEARKYPNYILSASLDNTIKLWDVRTGKCIRTQFGHVEGIWDISCDTFRIVSGAHDRSVKIWDLQSGKCMLTFPGHVSSVSCVGIGDSSFISGDDSGIVRMYNFDISS</sequence>
<dbReference type="PROSITE" id="PS00678">
    <property type="entry name" value="WD_REPEATS_1"/>
    <property type="match status" value="5"/>
</dbReference>
<feature type="repeat" description="WD" evidence="4">
    <location>
        <begin position="586"/>
        <end position="610"/>
    </location>
</feature>
<dbReference type="OrthoDB" id="5580488at2759"/>
<gene>
    <name evidence="7" type="ORF">WICMUC_002379</name>
</gene>
<organism evidence="7 8">
    <name type="scientific">Wickerhamomyces mucosus</name>
    <dbReference type="NCBI Taxonomy" id="1378264"/>
    <lineage>
        <taxon>Eukaryota</taxon>
        <taxon>Fungi</taxon>
        <taxon>Dikarya</taxon>
        <taxon>Ascomycota</taxon>
        <taxon>Saccharomycotina</taxon>
        <taxon>Saccharomycetes</taxon>
        <taxon>Phaffomycetales</taxon>
        <taxon>Wickerhamomycetaceae</taxon>
        <taxon>Wickerhamomyces</taxon>
    </lineage>
</organism>
<evidence type="ECO:0000256" key="4">
    <source>
        <dbReference type="PROSITE-ProRule" id="PRU00221"/>
    </source>
</evidence>
<keyword evidence="1 4" id="KW-0853">WD repeat</keyword>
<dbReference type="PANTHER" id="PTHR19872">
    <property type="entry name" value="UBIQUITIN LIGASE SPECIFICITY FACTOR/HREP PROTEIN"/>
    <property type="match status" value="1"/>
</dbReference>
<dbReference type="SMART" id="SM00256">
    <property type="entry name" value="FBOX"/>
    <property type="match status" value="1"/>
</dbReference>
<feature type="region of interest" description="Disordered" evidence="5">
    <location>
        <begin position="231"/>
        <end position="277"/>
    </location>
</feature>
<dbReference type="InterPro" id="IPR036047">
    <property type="entry name" value="F-box-like_dom_sf"/>
</dbReference>
<dbReference type="Gene3D" id="2.130.10.10">
    <property type="entry name" value="YVTN repeat-like/Quinoprotein amine dehydrogenase"/>
    <property type="match status" value="3"/>
</dbReference>
<proteinExistence type="predicted"/>
<feature type="repeat" description="WD" evidence="4">
    <location>
        <begin position="309"/>
        <end position="348"/>
    </location>
</feature>
<dbReference type="CDD" id="cd00200">
    <property type="entry name" value="WD40"/>
    <property type="match status" value="1"/>
</dbReference>
<feature type="compositionally biased region" description="Low complexity" evidence="5">
    <location>
        <begin position="267"/>
        <end position="277"/>
    </location>
</feature>
<reference evidence="7" key="2">
    <citation type="submission" date="2021-01" db="EMBL/GenBank/DDBJ databases">
        <authorList>
            <person name="Schikora-Tamarit M.A."/>
        </authorList>
    </citation>
    <scope>NUCLEOTIDE SEQUENCE</scope>
    <source>
        <strain evidence="7">CBS6341</strain>
    </source>
</reference>
<evidence type="ECO:0000256" key="5">
    <source>
        <dbReference type="SAM" id="MobiDB-lite"/>
    </source>
</evidence>
<evidence type="ECO:0000256" key="3">
    <source>
        <dbReference type="ARBA" id="ARBA00022786"/>
    </source>
</evidence>
<dbReference type="PROSITE" id="PS50294">
    <property type="entry name" value="WD_REPEATS_REGION"/>
    <property type="match status" value="4"/>
</dbReference>
<dbReference type="SUPFAM" id="SSF50978">
    <property type="entry name" value="WD40 repeat-like"/>
    <property type="match status" value="1"/>
</dbReference>
<dbReference type="CDD" id="cd22147">
    <property type="entry name" value="F-box_SpPof1-like"/>
    <property type="match status" value="1"/>
</dbReference>